<dbReference type="CDD" id="cd02073">
    <property type="entry name" value="P-type_ATPase_APLT_Dnf-like"/>
    <property type="match status" value="1"/>
</dbReference>
<dbReference type="NCBIfam" id="TIGR01494">
    <property type="entry name" value="ATPase_P-type"/>
    <property type="match status" value="1"/>
</dbReference>
<evidence type="ECO:0000256" key="5">
    <source>
        <dbReference type="ARBA" id="ARBA00022723"/>
    </source>
</evidence>
<dbReference type="OrthoDB" id="377733at2759"/>
<dbReference type="InterPro" id="IPR001757">
    <property type="entry name" value="P_typ_ATPase"/>
</dbReference>
<feature type="binding site" evidence="14">
    <location>
        <position position="583"/>
    </location>
    <ligand>
        <name>ATP</name>
        <dbReference type="ChEBI" id="CHEBI:30616"/>
    </ligand>
</feature>
<keyword evidence="21" id="KW-1185">Reference proteome</keyword>
<dbReference type="EC" id="7.6.2.1" evidence="16"/>
<comment type="similarity">
    <text evidence="2 16">Belongs to the cation transport ATPase (P-type) (TC 3.A.3) family. Type IV subfamily.</text>
</comment>
<keyword evidence="8 15" id="KW-0460">Magnesium</keyword>
<keyword evidence="10 16" id="KW-1133">Transmembrane helix</keyword>
<feature type="binding site" evidence="14">
    <location>
        <position position="891"/>
    </location>
    <ligand>
        <name>ATP</name>
        <dbReference type="ChEBI" id="CHEBI:30616"/>
    </ligand>
</feature>
<dbReference type="GO" id="GO:0007030">
    <property type="term" value="P:Golgi organization"/>
    <property type="evidence" value="ECO:0007669"/>
    <property type="project" value="TreeGrafter"/>
</dbReference>
<feature type="transmembrane region" description="Helical" evidence="16">
    <location>
        <begin position="1215"/>
        <end position="1236"/>
    </location>
</feature>
<dbReference type="InterPro" id="IPR008250">
    <property type="entry name" value="ATPase_P-typ_transduc_dom_A_sf"/>
</dbReference>
<dbReference type="FunFam" id="2.70.150.10:FF:000025">
    <property type="entry name" value="Phospholipid-transporting ATPase"/>
    <property type="match status" value="1"/>
</dbReference>
<dbReference type="InterPro" id="IPR036412">
    <property type="entry name" value="HAD-like_sf"/>
</dbReference>
<accession>A0A9J6BS25</accession>
<gene>
    <name evidence="20" type="ORF">PVAND_002791</name>
</gene>
<feature type="transmembrane region" description="Helical" evidence="16">
    <location>
        <begin position="1248"/>
        <end position="1268"/>
    </location>
</feature>
<dbReference type="Pfam" id="PF13246">
    <property type="entry name" value="Cation_ATPase"/>
    <property type="match status" value="1"/>
</dbReference>
<dbReference type="GO" id="GO:0140326">
    <property type="term" value="F:ATPase-coupled intramembrane lipid transporter activity"/>
    <property type="evidence" value="ECO:0007669"/>
    <property type="project" value="UniProtKB-EC"/>
</dbReference>
<dbReference type="Pfam" id="PF16212">
    <property type="entry name" value="PhoLip_ATPase_C"/>
    <property type="match status" value="1"/>
</dbReference>
<feature type="binding site" evidence="15">
    <location>
        <position position="581"/>
    </location>
    <ligand>
        <name>Mg(2+)</name>
        <dbReference type="ChEBI" id="CHEBI:18420"/>
    </ligand>
</feature>
<evidence type="ECO:0000256" key="6">
    <source>
        <dbReference type="ARBA" id="ARBA00022741"/>
    </source>
</evidence>
<dbReference type="InterPro" id="IPR032631">
    <property type="entry name" value="P-type_ATPase_N"/>
</dbReference>
<feature type="binding site" evidence="14">
    <location>
        <position position="1162"/>
    </location>
    <ligand>
        <name>ATP</name>
        <dbReference type="ChEBI" id="CHEBI:30616"/>
    </ligand>
</feature>
<protein>
    <recommendedName>
        <fullName evidence="16">Phospholipid-transporting ATPase</fullName>
        <ecNumber evidence="16">7.6.2.1</ecNumber>
    </recommendedName>
</protein>
<feature type="binding site" evidence="14">
    <location>
        <position position="1161"/>
    </location>
    <ligand>
        <name>ATP</name>
        <dbReference type="ChEBI" id="CHEBI:30616"/>
    </ligand>
</feature>
<comment type="catalytic activity">
    <reaction evidence="12 16">
        <text>ATP + H2O + phospholipidSide 1 = ADP + phosphate + phospholipidSide 2.</text>
        <dbReference type="EC" id="7.6.2.1"/>
    </reaction>
</comment>
<comment type="cofactor">
    <cofactor evidence="15">
        <name>Mg(2+)</name>
        <dbReference type="ChEBI" id="CHEBI:18420"/>
    </cofactor>
</comment>
<feature type="transmembrane region" description="Helical" evidence="16">
    <location>
        <begin position="262"/>
        <end position="281"/>
    </location>
</feature>
<keyword evidence="4 16" id="KW-0812">Transmembrane</keyword>
<feature type="binding site" evidence="14">
    <location>
        <position position="857"/>
    </location>
    <ligand>
        <name>ATP</name>
        <dbReference type="ChEBI" id="CHEBI:30616"/>
    </ligand>
</feature>
<evidence type="ECO:0000256" key="14">
    <source>
        <dbReference type="PIRSR" id="PIRSR606539-2"/>
    </source>
</evidence>
<evidence type="ECO:0000259" key="19">
    <source>
        <dbReference type="Pfam" id="PF16212"/>
    </source>
</evidence>
<dbReference type="Gene3D" id="3.40.1110.10">
    <property type="entry name" value="Calcium-transporting ATPase, cytoplasmic domain N"/>
    <property type="match status" value="2"/>
</dbReference>
<dbReference type="Gene3D" id="3.40.50.1000">
    <property type="entry name" value="HAD superfamily/HAD-like"/>
    <property type="match status" value="2"/>
</dbReference>
<evidence type="ECO:0000256" key="16">
    <source>
        <dbReference type="RuleBase" id="RU362033"/>
    </source>
</evidence>
<dbReference type="InterPro" id="IPR006539">
    <property type="entry name" value="P-type_ATPase_IV"/>
</dbReference>
<evidence type="ECO:0000256" key="11">
    <source>
        <dbReference type="ARBA" id="ARBA00023136"/>
    </source>
</evidence>
<feature type="transmembrane region" description="Helical" evidence="16">
    <location>
        <begin position="1298"/>
        <end position="1315"/>
    </location>
</feature>
<dbReference type="NCBIfam" id="TIGR01652">
    <property type="entry name" value="ATPase-Plipid"/>
    <property type="match status" value="1"/>
</dbReference>
<dbReference type="Pfam" id="PF16209">
    <property type="entry name" value="PhoLip_ATPase_N"/>
    <property type="match status" value="1"/>
</dbReference>
<feature type="transmembrane region" description="Helical" evidence="16">
    <location>
        <begin position="510"/>
        <end position="533"/>
    </location>
</feature>
<evidence type="ECO:0000259" key="18">
    <source>
        <dbReference type="Pfam" id="PF16209"/>
    </source>
</evidence>
<dbReference type="PRINTS" id="PR00119">
    <property type="entry name" value="CATATPASE"/>
</dbReference>
<sequence length="1549" mass="175863">MHENILLKTIEDKPLSAPSTSIFHRHQNENEIERSFSRHSTKTRKHKKHKLSSSSSLHSLVSILKHPMQCDNNQQHSVPNVSFENIENDAKSNLSNSNTNASIDNSTSQLQYTIEGDELTTTKSIPEGSVSIQTQTSTIGFRASFFSVLEKLGIWRSQDLYKTTTATSISGEVKATTTARNSVTSLYFRTVHGENERRIRANDREYNSQFHYANNYIKTSKYSFLTFLPLNLLEQFQRLANFYFLCLLILQLIPAISSLTPVTTAIPLIGVLSLTAIKDAYDDFQRHTSDSQVNNRISKCLRNGKLVNEKWSGVQVGDIIRMENDQFVAADILLLTSSEPNGLTFIETAELDGETNLKIKQCLMETAALNQREDLLWEFNGEIICEPPNNLLNKFEGTLLWKNQRFPLDNEKLLLRGCVLRNTQWCYGLVIFAGKDTKLMQNSGKTKFKRTNIDKLLNFIIIGIVFFLLSVCGFCTVAAAVWEGFIGYNFQVYLPWDKLIVPQHIQGSTIIGLLVFFSYAIVLNTVVPISLYVSVEVIRFAQSFQINWDEKMFHKKTKTFAKARTTTLNEELGQIQYVFSDKTGTLTQNIMTFNKCSITGRSYGDVIDLRTGDIVEITEPSISNSSKTSLLHSAEIHSSIHSSSPLTATLSSFDLNIARNGMYENNNSTSINFNTNENDKKQLHQTVRFLPELKNGKTNKKTIMLAESEESIISESSYDKYGFFEHAVDTRPVDFSFNPYYEPEFKWYDRELLNAVRADETHAHNYFRLLALCHTVMPEYKDGRLFYQAQSPDESALVSAARNFGFVFKARTPTSITIEVNGQIEEYELLHIIDFNNSRKRMSVILRRNNKIVLYCKGADNVIYDRLGNNQMDIKNRTQEHLNKFAGEGLRTLVLAERQVEENFYNRWKRKYQDASIAISSREEKLDLVYEEIECEMRLVGVSAIEDKLQDGVPETISSLQTAGIKIWVLTGDKQETAINIGYSCSLLTDDMVDVFIVDGVTKSEVEQQLRKFKESIKIVNTFHPNGVQNFNLNTNGHFKPDVRNEMEMKTPPAISIVTFSSEANNIFGNENGISASRQNQSTPNQTTPVVEESSGFAIVVNGHSLVHCLSIDLEQKFLEIAVQCKAVICCRVTPLQKALVVALMKRSKNAVTLAIGDGANDVSMIKEAHIGVGISGQEGMQAVLASDYAIAQFRFLERLLLVHGRWSYYRMCKFLRYFFYKNFAFTLCHFWYSFFCGFSAQTVFDPMFISVYNLFYTSLPVLALGIFEQDVSDKYSVEYPKLYTPGLTNALFNTREFVKSVIHGVFSSLVLFLVPYGHYGDRISHDGHVLSDQMLLGSVVATILILDNTAQIALDTGYWTVFNHIMVWGSLLWYFILDSFYNYVIRGPYVGSLAKAITESTFWLTTLLTVIILMVPVLAWRFYNFDCHPSLSDRIRLKQREMKHVKPKPIVIRTASARRSRRSLRSSYAFAHEEGFGRLITSGKIMRRMPQGHEAAYPLGLGSVKKQQHQNMDHNGMLKINKILPGSSSANSDLSPRLPLSDLDTINL</sequence>
<dbReference type="Gene3D" id="2.70.150.10">
    <property type="entry name" value="Calcium-transporting ATPase, cytoplasmic transduction domain A"/>
    <property type="match status" value="1"/>
</dbReference>
<keyword evidence="5 15" id="KW-0479">Metal-binding</keyword>
<feature type="binding site" evidence="15">
    <location>
        <position position="583"/>
    </location>
    <ligand>
        <name>Mg(2+)</name>
        <dbReference type="ChEBI" id="CHEBI:18420"/>
    </ligand>
</feature>
<organism evidence="20 21">
    <name type="scientific">Polypedilum vanderplanki</name>
    <name type="common">Sleeping chironomid midge</name>
    <dbReference type="NCBI Taxonomy" id="319348"/>
    <lineage>
        <taxon>Eukaryota</taxon>
        <taxon>Metazoa</taxon>
        <taxon>Ecdysozoa</taxon>
        <taxon>Arthropoda</taxon>
        <taxon>Hexapoda</taxon>
        <taxon>Insecta</taxon>
        <taxon>Pterygota</taxon>
        <taxon>Neoptera</taxon>
        <taxon>Endopterygota</taxon>
        <taxon>Diptera</taxon>
        <taxon>Nematocera</taxon>
        <taxon>Chironomoidea</taxon>
        <taxon>Chironomidae</taxon>
        <taxon>Chironominae</taxon>
        <taxon>Polypedilum</taxon>
        <taxon>Polypedilum</taxon>
    </lineage>
</organism>
<evidence type="ECO:0000256" key="9">
    <source>
        <dbReference type="ARBA" id="ARBA00022967"/>
    </source>
</evidence>
<dbReference type="SUPFAM" id="SSF81660">
    <property type="entry name" value="Metal cation-transporting ATPase, ATP-binding domain N"/>
    <property type="match status" value="1"/>
</dbReference>
<feature type="transmembrane region" description="Helical" evidence="16">
    <location>
        <begin position="456"/>
        <end position="482"/>
    </location>
</feature>
<dbReference type="InterPro" id="IPR023299">
    <property type="entry name" value="ATPase_P-typ_cyto_dom_N"/>
</dbReference>
<evidence type="ECO:0000256" key="10">
    <source>
        <dbReference type="ARBA" id="ARBA00022989"/>
    </source>
</evidence>
<dbReference type="FunFam" id="3.40.50.1000:FF:000001">
    <property type="entry name" value="Phospholipid-transporting ATPase IC"/>
    <property type="match status" value="1"/>
</dbReference>
<name>A0A9J6BS25_POLVA</name>
<keyword evidence="9 16" id="KW-1278">Translocase</keyword>
<dbReference type="GO" id="GO:0045332">
    <property type="term" value="P:phospholipid translocation"/>
    <property type="evidence" value="ECO:0007669"/>
    <property type="project" value="TreeGrafter"/>
</dbReference>
<evidence type="ECO:0000256" key="12">
    <source>
        <dbReference type="ARBA" id="ARBA00034036"/>
    </source>
</evidence>
<reference evidence="20" key="1">
    <citation type="submission" date="2021-03" db="EMBL/GenBank/DDBJ databases">
        <title>Chromosome level genome of the anhydrobiotic midge Polypedilum vanderplanki.</title>
        <authorList>
            <person name="Yoshida Y."/>
            <person name="Kikawada T."/>
            <person name="Gusev O."/>
        </authorList>
    </citation>
    <scope>NUCLEOTIDE SEQUENCE</scope>
    <source>
        <strain evidence="20">NIAS01</strain>
        <tissue evidence="20">Whole body or cell culture</tissue>
    </source>
</reference>
<evidence type="ECO:0000256" key="3">
    <source>
        <dbReference type="ARBA" id="ARBA00022553"/>
    </source>
</evidence>
<dbReference type="InterPro" id="IPR023298">
    <property type="entry name" value="ATPase_P-typ_TM_dom_sf"/>
</dbReference>
<proteinExistence type="inferred from homology"/>
<evidence type="ECO:0000256" key="1">
    <source>
        <dbReference type="ARBA" id="ARBA00004141"/>
    </source>
</evidence>
<dbReference type="InterPro" id="IPR023214">
    <property type="entry name" value="HAD_sf"/>
</dbReference>
<dbReference type="PANTHER" id="PTHR24092">
    <property type="entry name" value="PROBABLE PHOSPHOLIPID-TRANSPORTING ATPASE"/>
    <property type="match status" value="1"/>
</dbReference>
<feature type="binding site" evidence="15">
    <location>
        <position position="1158"/>
    </location>
    <ligand>
        <name>Mg(2+)</name>
        <dbReference type="ChEBI" id="CHEBI:18420"/>
    </ligand>
</feature>
<feature type="binding site" evidence="14">
    <location>
        <position position="1138"/>
    </location>
    <ligand>
        <name>ATP</name>
        <dbReference type="ChEBI" id="CHEBI:30616"/>
    </ligand>
</feature>
<keyword evidence="11 16" id="KW-0472">Membrane</keyword>
<dbReference type="Proteomes" id="UP001107558">
    <property type="component" value="Chromosome 3"/>
</dbReference>
<keyword evidence="7 14" id="KW-0067">ATP-binding</keyword>
<keyword evidence="3" id="KW-0597">Phosphoprotein</keyword>
<dbReference type="PROSITE" id="PS00154">
    <property type="entry name" value="ATPASE_E1_E2"/>
    <property type="match status" value="1"/>
</dbReference>
<dbReference type="SFLD" id="SFLDG00002">
    <property type="entry name" value="C1.7:_P-type_atpase_like"/>
    <property type="match status" value="1"/>
</dbReference>
<feature type="binding site" evidence="14">
    <location>
        <position position="1132"/>
    </location>
    <ligand>
        <name>ATP</name>
        <dbReference type="ChEBI" id="CHEBI:30616"/>
    </ligand>
</feature>
<comment type="subcellular location">
    <subcellularLocation>
        <location evidence="1 16">Membrane</location>
        <topology evidence="1 16">Multi-pass membrane protein</topology>
    </subcellularLocation>
</comment>
<feature type="active site" description="4-aspartylphosphate intermediate" evidence="13">
    <location>
        <position position="581"/>
    </location>
</feature>
<feature type="domain" description="P-type ATPase N-terminal" evidence="18">
    <location>
        <begin position="199"/>
        <end position="264"/>
    </location>
</feature>
<dbReference type="InterPro" id="IPR032630">
    <property type="entry name" value="P_typ_ATPase_c"/>
</dbReference>
<evidence type="ECO:0000256" key="2">
    <source>
        <dbReference type="ARBA" id="ARBA00008109"/>
    </source>
</evidence>
<evidence type="ECO:0000256" key="8">
    <source>
        <dbReference type="ARBA" id="ARBA00022842"/>
    </source>
</evidence>
<dbReference type="SUPFAM" id="SSF56784">
    <property type="entry name" value="HAD-like"/>
    <property type="match status" value="1"/>
</dbReference>
<evidence type="ECO:0000256" key="7">
    <source>
        <dbReference type="ARBA" id="ARBA00022840"/>
    </source>
</evidence>
<dbReference type="GO" id="GO:0005524">
    <property type="term" value="F:ATP binding"/>
    <property type="evidence" value="ECO:0007669"/>
    <property type="project" value="UniProtKB-UniRule"/>
</dbReference>
<evidence type="ECO:0000256" key="17">
    <source>
        <dbReference type="SAM" id="MobiDB-lite"/>
    </source>
</evidence>
<dbReference type="FunFam" id="3.40.1110.10:FF:000087">
    <property type="entry name" value="Phospholipid-transporting ATPase"/>
    <property type="match status" value="1"/>
</dbReference>
<feature type="region of interest" description="Disordered" evidence="17">
    <location>
        <begin position="34"/>
        <end position="56"/>
    </location>
</feature>
<dbReference type="SFLD" id="SFLDS00003">
    <property type="entry name" value="Haloacid_Dehalogenase"/>
    <property type="match status" value="1"/>
</dbReference>
<dbReference type="SFLD" id="SFLDF00027">
    <property type="entry name" value="p-type_atpase"/>
    <property type="match status" value="1"/>
</dbReference>
<feature type="compositionally biased region" description="Basic residues" evidence="17">
    <location>
        <begin position="37"/>
        <end position="51"/>
    </location>
</feature>
<feature type="binding site" evidence="14">
    <location>
        <position position="973"/>
    </location>
    <ligand>
        <name>ATP</name>
        <dbReference type="ChEBI" id="CHEBI:30616"/>
    </ligand>
</feature>
<dbReference type="SUPFAM" id="SSF81665">
    <property type="entry name" value="Calcium ATPase, transmembrane domain M"/>
    <property type="match status" value="1"/>
</dbReference>
<feature type="binding site" evidence="15">
    <location>
        <position position="1162"/>
    </location>
    <ligand>
        <name>Mg(2+)</name>
        <dbReference type="ChEBI" id="CHEBI:18420"/>
    </ligand>
</feature>
<dbReference type="GO" id="GO:0000287">
    <property type="term" value="F:magnesium ion binding"/>
    <property type="evidence" value="ECO:0007669"/>
    <property type="project" value="UniProtKB-UniRule"/>
</dbReference>
<feature type="transmembrane region" description="Helical" evidence="16">
    <location>
        <begin position="1402"/>
        <end position="1424"/>
    </location>
</feature>
<dbReference type="GO" id="GO:0016887">
    <property type="term" value="F:ATP hydrolysis activity"/>
    <property type="evidence" value="ECO:0007669"/>
    <property type="project" value="InterPro"/>
</dbReference>
<feature type="binding site" evidence="14">
    <location>
        <position position="582"/>
    </location>
    <ligand>
        <name>ATP</name>
        <dbReference type="ChEBI" id="CHEBI:30616"/>
    </ligand>
</feature>
<dbReference type="InterPro" id="IPR018303">
    <property type="entry name" value="ATPase_P-typ_P_site"/>
</dbReference>
<evidence type="ECO:0000313" key="20">
    <source>
        <dbReference type="EMBL" id="KAG5672681.1"/>
    </source>
</evidence>
<evidence type="ECO:0000256" key="4">
    <source>
        <dbReference type="ARBA" id="ARBA00022692"/>
    </source>
</evidence>
<feature type="binding site" evidence="14">
    <location>
        <position position="581"/>
    </location>
    <ligand>
        <name>ATP</name>
        <dbReference type="ChEBI" id="CHEBI:30616"/>
    </ligand>
</feature>
<dbReference type="GO" id="GO:0005802">
    <property type="term" value="C:trans-Golgi network"/>
    <property type="evidence" value="ECO:0007669"/>
    <property type="project" value="TreeGrafter"/>
</dbReference>
<feature type="binding site" evidence="14">
    <location>
        <position position="971"/>
    </location>
    <ligand>
        <name>ATP</name>
        <dbReference type="ChEBI" id="CHEBI:30616"/>
    </ligand>
</feature>
<feature type="domain" description="P-type ATPase C-terminal" evidence="19">
    <location>
        <begin position="1184"/>
        <end position="1430"/>
    </location>
</feature>
<feature type="binding site" evidence="14">
    <location>
        <position position="972"/>
    </location>
    <ligand>
        <name>ATP</name>
        <dbReference type="ChEBI" id="CHEBI:30616"/>
    </ligand>
</feature>
<dbReference type="SUPFAM" id="SSF81653">
    <property type="entry name" value="Calcium ATPase, transduction domain A"/>
    <property type="match status" value="1"/>
</dbReference>
<dbReference type="GO" id="GO:0005886">
    <property type="term" value="C:plasma membrane"/>
    <property type="evidence" value="ECO:0007669"/>
    <property type="project" value="TreeGrafter"/>
</dbReference>
<dbReference type="EMBL" id="JADBJN010000003">
    <property type="protein sequence ID" value="KAG5672681.1"/>
    <property type="molecule type" value="Genomic_DNA"/>
</dbReference>
<keyword evidence="6 14" id="KW-0547">Nucleotide-binding</keyword>
<comment type="caution">
    <text evidence="20">The sequence shown here is derived from an EMBL/GenBank/DDBJ whole genome shotgun (WGS) entry which is preliminary data.</text>
</comment>
<feature type="transmembrane region" description="Helical" evidence="16">
    <location>
        <begin position="1335"/>
        <end position="1355"/>
    </location>
</feature>
<feature type="transmembrane region" description="Helical" evidence="16">
    <location>
        <begin position="1362"/>
        <end position="1382"/>
    </location>
</feature>
<evidence type="ECO:0000256" key="15">
    <source>
        <dbReference type="PIRSR" id="PIRSR606539-3"/>
    </source>
</evidence>
<evidence type="ECO:0000313" key="21">
    <source>
        <dbReference type="Proteomes" id="UP001107558"/>
    </source>
</evidence>
<evidence type="ECO:0000256" key="13">
    <source>
        <dbReference type="PIRSR" id="PIRSR606539-1"/>
    </source>
</evidence>
<dbReference type="InterPro" id="IPR044492">
    <property type="entry name" value="P_typ_ATPase_HD_dom"/>
</dbReference>
<feature type="binding site" evidence="14">
    <location>
        <position position="794"/>
    </location>
    <ligand>
        <name>ATP</name>
        <dbReference type="ChEBI" id="CHEBI:30616"/>
    </ligand>
</feature>
<feature type="binding site" evidence="14">
    <location>
        <position position="835"/>
    </location>
    <ligand>
        <name>ATP</name>
        <dbReference type="ChEBI" id="CHEBI:30616"/>
    </ligand>
</feature>
<dbReference type="PANTHER" id="PTHR24092:SF190">
    <property type="entry name" value="PHOSPHOLIPID-TRANSPORTING ATPASE"/>
    <property type="match status" value="1"/>
</dbReference>